<dbReference type="InterPro" id="IPR011008">
    <property type="entry name" value="Dimeric_a/b-barrel"/>
</dbReference>
<dbReference type="Pfam" id="PF01037">
    <property type="entry name" value="AsnC_trans_reg"/>
    <property type="match status" value="1"/>
</dbReference>
<dbReference type="EMBL" id="BAABBQ010000001">
    <property type="protein sequence ID" value="GAA4007571.1"/>
    <property type="molecule type" value="Genomic_DNA"/>
</dbReference>
<gene>
    <name evidence="5" type="ORF">GCM10022280_00070</name>
</gene>
<organism evidence="5 6">
    <name type="scientific">Sphingomonas swuensis</name>
    <dbReference type="NCBI Taxonomy" id="977800"/>
    <lineage>
        <taxon>Bacteria</taxon>
        <taxon>Pseudomonadati</taxon>
        <taxon>Pseudomonadota</taxon>
        <taxon>Alphaproteobacteria</taxon>
        <taxon>Sphingomonadales</taxon>
        <taxon>Sphingomonadaceae</taxon>
        <taxon>Sphingomonas</taxon>
    </lineage>
</organism>
<protein>
    <submittedName>
        <fullName evidence="5">Lrp/AsnC family transcriptional regulator</fullName>
    </submittedName>
</protein>
<name>A0ABP7S6S8_9SPHN</name>
<dbReference type="PROSITE" id="PS50956">
    <property type="entry name" value="HTH_ASNC_2"/>
    <property type="match status" value="1"/>
</dbReference>
<dbReference type="Proteomes" id="UP001500235">
    <property type="component" value="Unassembled WGS sequence"/>
</dbReference>
<dbReference type="SUPFAM" id="SSF46785">
    <property type="entry name" value="Winged helix' DNA-binding domain"/>
    <property type="match status" value="1"/>
</dbReference>
<dbReference type="SMART" id="SM00344">
    <property type="entry name" value="HTH_ASNC"/>
    <property type="match status" value="1"/>
</dbReference>
<evidence type="ECO:0000256" key="1">
    <source>
        <dbReference type="ARBA" id="ARBA00023015"/>
    </source>
</evidence>
<evidence type="ECO:0000256" key="3">
    <source>
        <dbReference type="ARBA" id="ARBA00023163"/>
    </source>
</evidence>
<dbReference type="PANTHER" id="PTHR30154">
    <property type="entry name" value="LEUCINE-RESPONSIVE REGULATORY PROTEIN"/>
    <property type="match status" value="1"/>
</dbReference>
<sequence length="160" mass="18436">MRMPDKLDQFDLRLLESLQTDAQRPVSSLAEDVGLSTPACYRRIRRLREIGAITREVAVVRPRTLGWPLSMIVLVTLEREGASTVDEMMRVLERVPEVVEAWNVTGDHDFAVRMIARDMESYDELARKLFAADERVRSFKTLVIIRQVKELSPVPVAWDR</sequence>
<comment type="caution">
    <text evidence="5">The sequence shown here is derived from an EMBL/GenBank/DDBJ whole genome shotgun (WGS) entry which is preliminary data.</text>
</comment>
<dbReference type="Gene3D" id="3.30.70.920">
    <property type="match status" value="1"/>
</dbReference>
<dbReference type="PANTHER" id="PTHR30154:SF34">
    <property type="entry name" value="TRANSCRIPTIONAL REGULATOR AZLB"/>
    <property type="match status" value="1"/>
</dbReference>
<proteinExistence type="predicted"/>
<dbReference type="InterPro" id="IPR019887">
    <property type="entry name" value="Tscrpt_reg_AsnC/Lrp_C"/>
</dbReference>
<keyword evidence="3" id="KW-0804">Transcription</keyword>
<dbReference type="InterPro" id="IPR019888">
    <property type="entry name" value="Tscrpt_reg_AsnC-like"/>
</dbReference>
<dbReference type="Gene3D" id="1.10.10.10">
    <property type="entry name" value="Winged helix-like DNA-binding domain superfamily/Winged helix DNA-binding domain"/>
    <property type="match status" value="1"/>
</dbReference>
<reference evidence="6" key="1">
    <citation type="journal article" date="2019" name="Int. J. Syst. Evol. Microbiol.">
        <title>The Global Catalogue of Microorganisms (GCM) 10K type strain sequencing project: providing services to taxonomists for standard genome sequencing and annotation.</title>
        <authorList>
            <consortium name="The Broad Institute Genomics Platform"/>
            <consortium name="The Broad Institute Genome Sequencing Center for Infectious Disease"/>
            <person name="Wu L."/>
            <person name="Ma J."/>
        </authorList>
    </citation>
    <scope>NUCLEOTIDE SEQUENCE [LARGE SCALE GENOMIC DNA]</scope>
    <source>
        <strain evidence="6">JCM 17563</strain>
    </source>
</reference>
<keyword evidence="2" id="KW-0238">DNA-binding</keyword>
<dbReference type="InterPro" id="IPR036388">
    <property type="entry name" value="WH-like_DNA-bd_sf"/>
</dbReference>
<evidence type="ECO:0000313" key="5">
    <source>
        <dbReference type="EMBL" id="GAA4007571.1"/>
    </source>
</evidence>
<keyword evidence="6" id="KW-1185">Reference proteome</keyword>
<accession>A0ABP7S6S8</accession>
<dbReference type="SUPFAM" id="SSF54909">
    <property type="entry name" value="Dimeric alpha+beta barrel"/>
    <property type="match status" value="1"/>
</dbReference>
<dbReference type="PRINTS" id="PR00033">
    <property type="entry name" value="HTHASNC"/>
</dbReference>
<dbReference type="InterPro" id="IPR000485">
    <property type="entry name" value="AsnC-type_HTH_dom"/>
</dbReference>
<keyword evidence="1" id="KW-0805">Transcription regulation</keyword>
<evidence type="ECO:0000313" key="6">
    <source>
        <dbReference type="Proteomes" id="UP001500235"/>
    </source>
</evidence>
<dbReference type="InterPro" id="IPR036390">
    <property type="entry name" value="WH_DNA-bd_sf"/>
</dbReference>
<evidence type="ECO:0000256" key="2">
    <source>
        <dbReference type="ARBA" id="ARBA00023125"/>
    </source>
</evidence>
<dbReference type="Pfam" id="PF13404">
    <property type="entry name" value="HTH_AsnC-type"/>
    <property type="match status" value="1"/>
</dbReference>
<feature type="domain" description="HTH asnC-type" evidence="4">
    <location>
        <begin position="7"/>
        <end position="68"/>
    </location>
</feature>
<evidence type="ECO:0000259" key="4">
    <source>
        <dbReference type="PROSITE" id="PS50956"/>
    </source>
</evidence>